<evidence type="ECO:0000256" key="3">
    <source>
        <dbReference type="RuleBase" id="RU363034"/>
    </source>
</evidence>
<dbReference type="InterPro" id="IPR051487">
    <property type="entry name" value="Ser/Thr_Proteases_Immune/Dev"/>
</dbReference>
<evidence type="ECO:0000259" key="5">
    <source>
        <dbReference type="PROSITE" id="PS50240"/>
    </source>
</evidence>
<dbReference type="AlphaFoldDB" id="A0A9P0HZC0"/>
<keyword evidence="4" id="KW-0732">Signal</keyword>
<evidence type="ECO:0000313" key="7">
    <source>
        <dbReference type="Proteomes" id="UP001153321"/>
    </source>
</evidence>
<dbReference type="PROSITE" id="PS50240">
    <property type="entry name" value="TRYPSIN_DOM"/>
    <property type="match status" value="1"/>
</dbReference>
<keyword evidence="7" id="KW-1185">Reference proteome</keyword>
<dbReference type="PANTHER" id="PTHR24256">
    <property type="entry name" value="TRYPTASE-RELATED"/>
    <property type="match status" value="1"/>
</dbReference>
<keyword evidence="3" id="KW-0720">Serine protease</keyword>
<evidence type="ECO:0000256" key="2">
    <source>
        <dbReference type="ARBA" id="ARBA00024195"/>
    </source>
</evidence>
<dbReference type="SUPFAM" id="SSF50494">
    <property type="entry name" value="Trypsin-like serine proteases"/>
    <property type="match status" value="1"/>
</dbReference>
<dbReference type="SMART" id="SM00020">
    <property type="entry name" value="Tryp_SPc"/>
    <property type="match status" value="1"/>
</dbReference>
<feature type="domain" description="Peptidase S1" evidence="5">
    <location>
        <begin position="48"/>
        <end position="298"/>
    </location>
</feature>
<keyword evidence="1" id="KW-1015">Disulfide bond</keyword>
<dbReference type="Proteomes" id="UP001153321">
    <property type="component" value="Chromosome 13"/>
</dbReference>
<dbReference type="InterPro" id="IPR018114">
    <property type="entry name" value="TRYPSIN_HIS"/>
</dbReference>
<evidence type="ECO:0000256" key="1">
    <source>
        <dbReference type="ARBA" id="ARBA00023157"/>
    </source>
</evidence>
<comment type="similarity">
    <text evidence="2">Belongs to the peptidase S1 family. CLIP subfamily.</text>
</comment>
<dbReference type="CDD" id="cd00190">
    <property type="entry name" value="Tryp_SPc"/>
    <property type="match status" value="1"/>
</dbReference>
<evidence type="ECO:0000313" key="6">
    <source>
        <dbReference type="EMBL" id="CAH1636555.1"/>
    </source>
</evidence>
<organism evidence="6 7">
    <name type="scientific">Spodoptera littoralis</name>
    <name type="common">Egyptian cotton leafworm</name>
    <dbReference type="NCBI Taxonomy" id="7109"/>
    <lineage>
        <taxon>Eukaryota</taxon>
        <taxon>Metazoa</taxon>
        <taxon>Ecdysozoa</taxon>
        <taxon>Arthropoda</taxon>
        <taxon>Hexapoda</taxon>
        <taxon>Insecta</taxon>
        <taxon>Pterygota</taxon>
        <taxon>Neoptera</taxon>
        <taxon>Endopterygota</taxon>
        <taxon>Lepidoptera</taxon>
        <taxon>Glossata</taxon>
        <taxon>Ditrysia</taxon>
        <taxon>Noctuoidea</taxon>
        <taxon>Noctuidae</taxon>
        <taxon>Amphipyrinae</taxon>
        <taxon>Spodoptera</taxon>
    </lineage>
</organism>
<reference evidence="6" key="1">
    <citation type="submission" date="2022-02" db="EMBL/GenBank/DDBJ databases">
        <authorList>
            <person name="King R."/>
        </authorList>
    </citation>
    <scope>NUCLEOTIDE SEQUENCE</scope>
</reference>
<dbReference type="PROSITE" id="PS00134">
    <property type="entry name" value="TRYPSIN_HIS"/>
    <property type="match status" value="1"/>
</dbReference>
<proteinExistence type="inferred from homology"/>
<sequence>MLLKCLFCIVLYITECFTLNETTPNTVNGSETSTVTSGPNKDIWIPRVINGIPAQLGDVPYQVSLKKLMKDDIYMTFCGGSIISEQKVLSAAHCFVENVQISISQGGYIGTNLLLNKCAVAGCLFNKDKYTDKNNLAQWRMLASARYPKKFNFPNHDIAVVYLHTPFIYNDYVAPIPIASKNLDYHTTCLASGYGRTSHTQKNAISNILLLAHLELNTPSTCSALLLSNADNFVCITTQASDVAKGDSGGPLVCKNTSDPNEKDKGVLVGVVSGHSKTRGSFFTRVSKYYNFVTDDYPSGSSSSYYLDTFIPIMIVIIYKTFLF</sequence>
<dbReference type="Gene3D" id="2.40.10.10">
    <property type="entry name" value="Trypsin-like serine proteases"/>
    <property type="match status" value="1"/>
</dbReference>
<dbReference type="InterPro" id="IPR001254">
    <property type="entry name" value="Trypsin_dom"/>
</dbReference>
<keyword evidence="3" id="KW-0645">Protease</keyword>
<dbReference type="EMBL" id="LR824544">
    <property type="protein sequence ID" value="CAH1636555.1"/>
    <property type="molecule type" value="Genomic_DNA"/>
</dbReference>
<dbReference type="PROSITE" id="PS00135">
    <property type="entry name" value="TRYPSIN_SER"/>
    <property type="match status" value="1"/>
</dbReference>
<dbReference type="GO" id="GO:0006508">
    <property type="term" value="P:proteolysis"/>
    <property type="evidence" value="ECO:0007669"/>
    <property type="project" value="UniProtKB-KW"/>
</dbReference>
<evidence type="ECO:0000256" key="4">
    <source>
        <dbReference type="SAM" id="SignalP"/>
    </source>
</evidence>
<dbReference type="InterPro" id="IPR001314">
    <property type="entry name" value="Peptidase_S1A"/>
</dbReference>
<protein>
    <recommendedName>
        <fullName evidence="5">Peptidase S1 domain-containing protein</fullName>
    </recommendedName>
</protein>
<dbReference type="InterPro" id="IPR033116">
    <property type="entry name" value="TRYPSIN_SER"/>
</dbReference>
<dbReference type="InterPro" id="IPR043504">
    <property type="entry name" value="Peptidase_S1_PA_chymotrypsin"/>
</dbReference>
<gene>
    <name evidence="6" type="ORF">SPLIT_LOCUS1917</name>
</gene>
<accession>A0A9P0HZC0</accession>
<dbReference type="Pfam" id="PF00089">
    <property type="entry name" value="Trypsin"/>
    <property type="match status" value="1"/>
</dbReference>
<name>A0A9P0HZC0_SPOLI</name>
<dbReference type="PRINTS" id="PR00722">
    <property type="entry name" value="CHYMOTRYPSIN"/>
</dbReference>
<feature type="chain" id="PRO_5040118833" description="Peptidase S1 domain-containing protein" evidence="4">
    <location>
        <begin position="19"/>
        <end position="324"/>
    </location>
</feature>
<dbReference type="InterPro" id="IPR009003">
    <property type="entry name" value="Peptidase_S1_PA"/>
</dbReference>
<keyword evidence="3" id="KW-0378">Hydrolase</keyword>
<dbReference type="GO" id="GO:0004252">
    <property type="term" value="F:serine-type endopeptidase activity"/>
    <property type="evidence" value="ECO:0007669"/>
    <property type="project" value="InterPro"/>
</dbReference>
<feature type="signal peptide" evidence="4">
    <location>
        <begin position="1"/>
        <end position="18"/>
    </location>
</feature>